<dbReference type="AlphaFoldDB" id="A0A834JQK1"/>
<organism evidence="1 2">
    <name type="scientific">Vespula pensylvanica</name>
    <name type="common">Western yellow jacket</name>
    <name type="synonym">Wasp</name>
    <dbReference type="NCBI Taxonomy" id="30213"/>
    <lineage>
        <taxon>Eukaryota</taxon>
        <taxon>Metazoa</taxon>
        <taxon>Ecdysozoa</taxon>
        <taxon>Arthropoda</taxon>
        <taxon>Hexapoda</taxon>
        <taxon>Insecta</taxon>
        <taxon>Pterygota</taxon>
        <taxon>Neoptera</taxon>
        <taxon>Endopterygota</taxon>
        <taxon>Hymenoptera</taxon>
        <taxon>Apocrita</taxon>
        <taxon>Aculeata</taxon>
        <taxon>Vespoidea</taxon>
        <taxon>Vespidae</taxon>
        <taxon>Vespinae</taxon>
        <taxon>Vespula</taxon>
    </lineage>
</organism>
<reference evidence="1" key="1">
    <citation type="journal article" date="2020" name="G3 (Bethesda)">
        <title>High-Quality Assemblies for Three Invasive Social Wasps from the &lt;i&gt;Vespula&lt;/i&gt; Genus.</title>
        <authorList>
            <person name="Harrop T.W.R."/>
            <person name="Guhlin J."/>
            <person name="McLaughlin G.M."/>
            <person name="Permina E."/>
            <person name="Stockwell P."/>
            <person name="Gilligan J."/>
            <person name="Le Lec M.F."/>
            <person name="Gruber M.A.M."/>
            <person name="Quinn O."/>
            <person name="Lovegrove M."/>
            <person name="Duncan E.J."/>
            <person name="Remnant E.J."/>
            <person name="Van Eeckhoven J."/>
            <person name="Graham B."/>
            <person name="Knapp R.A."/>
            <person name="Langford K.W."/>
            <person name="Kronenberg Z."/>
            <person name="Press M.O."/>
            <person name="Eacker S.M."/>
            <person name="Wilson-Rankin E.E."/>
            <person name="Purcell J."/>
            <person name="Lester P.J."/>
            <person name="Dearden P.K."/>
        </authorList>
    </citation>
    <scope>NUCLEOTIDE SEQUENCE</scope>
    <source>
        <strain evidence="1">Volc-1</strain>
    </source>
</reference>
<comment type="caution">
    <text evidence="1">The sequence shown here is derived from an EMBL/GenBank/DDBJ whole genome shotgun (WGS) entry which is preliminary data.</text>
</comment>
<name>A0A834JQK1_VESPE</name>
<evidence type="ECO:0000313" key="1">
    <source>
        <dbReference type="EMBL" id="KAF7389701.1"/>
    </source>
</evidence>
<protein>
    <submittedName>
        <fullName evidence="1">Uncharacterized protein</fullName>
    </submittedName>
</protein>
<accession>A0A834JQK1</accession>
<keyword evidence="2" id="KW-1185">Reference proteome</keyword>
<proteinExistence type="predicted"/>
<sequence length="81" mass="9535">MKAREEKTKFLEDLGRSSLVLDHVTSSDLDYCLSLYRVLFKECEKKHKSSRKKEDAKVHQMIEKKVTITVKSHSNEYPTVY</sequence>
<dbReference type="Proteomes" id="UP000600918">
    <property type="component" value="Unassembled WGS sequence"/>
</dbReference>
<gene>
    <name evidence="1" type="ORF">H0235_018185</name>
</gene>
<dbReference type="EMBL" id="JACSDY010000024">
    <property type="protein sequence ID" value="KAF7389701.1"/>
    <property type="molecule type" value="Genomic_DNA"/>
</dbReference>
<evidence type="ECO:0000313" key="2">
    <source>
        <dbReference type="Proteomes" id="UP000600918"/>
    </source>
</evidence>